<feature type="transmembrane region" description="Helical" evidence="9">
    <location>
        <begin position="365"/>
        <end position="390"/>
    </location>
</feature>
<dbReference type="InterPro" id="IPR001638">
    <property type="entry name" value="Solute-binding_3/MltF_N"/>
</dbReference>
<dbReference type="CDD" id="cd06261">
    <property type="entry name" value="TM_PBP2"/>
    <property type="match status" value="1"/>
</dbReference>
<keyword evidence="6" id="KW-0029">Amino-acid transport</keyword>
<proteinExistence type="inferred from homology"/>
<evidence type="ECO:0000313" key="11">
    <source>
        <dbReference type="EMBL" id="KRN13781.1"/>
    </source>
</evidence>
<keyword evidence="7 9" id="KW-1133">Transmembrane helix</keyword>
<dbReference type="PANTHER" id="PTHR30614:SF20">
    <property type="entry name" value="GLUTAMINE TRANSPORT SYSTEM PERMEASE PROTEIN GLNP"/>
    <property type="match status" value="1"/>
</dbReference>
<evidence type="ECO:0000256" key="2">
    <source>
        <dbReference type="ARBA" id="ARBA00010072"/>
    </source>
</evidence>
<comment type="caution">
    <text evidence="11">The sequence shown here is derived from an EMBL/GenBank/DDBJ whole genome shotgun (WGS) entry which is preliminary data.</text>
</comment>
<feature type="transmembrane region" description="Helical" evidence="9">
    <location>
        <begin position="316"/>
        <end position="344"/>
    </location>
</feature>
<dbReference type="InterPro" id="IPR010065">
    <property type="entry name" value="AA_ABC_transptr_permease_3TM"/>
</dbReference>
<dbReference type="Pfam" id="PF00528">
    <property type="entry name" value="BPD_transp_1"/>
    <property type="match status" value="1"/>
</dbReference>
<feature type="transmembrane region" description="Helical" evidence="9">
    <location>
        <begin position="402"/>
        <end position="420"/>
    </location>
</feature>
<evidence type="ECO:0000256" key="5">
    <source>
        <dbReference type="ARBA" id="ARBA00022692"/>
    </source>
</evidence>
<dbReference type="Proteomes" id="UP000051521">
    <property type="component" value="Unassembled WGS sequence"/>
</dbReference>
<keyword evidence="4" id="KW-1003">Cell membrane</keyword>
<evidence type="ECO:0000256" key="3">
    <source>
        <dbReference type="ARBA" id="ARBA00022448"/>
    </source>
</evidence>
<comment type="similarity">
    <text evidence="2">Belongs to the binding-protein-dependent transport system permease family. HisMQ subfamily.</text>
</comment>
<evidence type="ECO:0000256" key="4">
    <source>
        <dbReference type="ARBA" id="ARBA00022475"/>
    </source>
</evidence>
<dbReference type="EMBL" id="AYZO01000009">
    <property type="protein sequence ID" value="KRN13781.1"/>
    <property type="molecule type" value="Genomic_DNA"/>
</dbReference>
<dbReference type="Gene3D" id="1.10.3720.10">
    <property type="entry name" value="MetI-like"/>
    <property type="match status" value="1"/>
</dbReference>
<dbReference type="InterPro" id="IPR043429">
    <property type="entry name" value="ArtM/GltK/GlnP/TcyL/YhdX-like"/>
</dbReference>
<evidence type="ECO:0000259" key="10">
    <source>
        <dbReference type="PROSITE" id="PS50928"/>
    </source>
</evidence>
<evidence type="ECO:0000256" key="9">
    <source>
        <dbReference type="RuleBase" id="RU363032"/>
    </source>
</evidence>
<sequence>MYWLYLKILEVFSLKSRTRLLALIATILMLFITFGNHSTRVEAANDSDVLKVGMEANYPPYNWTQTTDANGAVPIDGTHAYANGYDVQIAKIIGKKLHRKVVVEKTEWDGLLPSLTSGKIDLIIAGMSPTAERRKAINFSVPYRKGTFVIILNKTNKYVTAKSLSDFKGAKLTAQQGTLHYGLIKQLKGAKREPAMRDFSAMRQSLISGTIDGYVAEDIEYESYKGVNPNIVAINLNKMPGFKVPYSDSVTSIGVKKGNTKLLNEVNAILKTIPEKKRQQLMITAVKQQPKTESTDKKTGKKQSWLVTTWNQYGNMILSGIGMTLLIALVGTIAGFIIGLLVGIVRTIPTPTTTGKKIGLKIVNWLLSVYVEVFRGTPMMVQAAVIYYGIAQFWHLNLNRTLAALIIVSINTGAYLAEVIRGGIISTPEGQFEAASALGMTHNQRMWHIILPQAIRNSLPSITNEFIVNIKDTSVLSIISVSELFFVGTTIASQTFQFFPTYLTISAIYLVLTFTITRIFNLIERKLDGNRNYNLMANQIQVGNPKNSEGNN</sequence>
<dbReference type="SUPFAM" id="SSF161098">
    <property type="entry name" value="MetI-like"/>
    <property type="match status" value="1"/>
</dbReference>
<dbReference type="InterPro" id="IPR035906">
    <property type="entry name" value="MetI-like_sf"/>
</dbReference>
<dbReference type="NCBIfam" id="TIGR01726">
    <property type="entry name" value="HEQRo_perm_3TM"/>
    <property type="match status" value="1"/>
</dbReference>
<dbReference type="SMART" id="SM00062">
    <property type="entry name" value="PBPb"/>
    <property type="match status" value="1"/>
</dbReference>
<organism evidence="11 12">
    <name type="scientific">Lactobacillus gigeriorum DSM 23908 = CRBIP 24.85</name>
    <dbReference type="NCBI Taxonomy" id="1423751"/>
    <lineage>
        <taxon>Bacteria</taxon>
        <taxon>Bacillati</taxon>
        <taxon>Bacillota</taxon>
        <taxon>Bacilli</taxon>
        <taxon>Lactobacillales</taxon>
        <taxon>Lactobacillaceae</taxon>
        <taxon>Lactobacillus</taxon>
    </lineage>
</organism>
<dbReference type="SUPFAM" id="SSF53850">
    <property type="entry name" value="Periplasmic binding protein-like II"/>
    <property type="match status" value="1"/>
</dbReference>
<keyword evidence="3 9" id="KW-0813">Transport</keyword>
<keyword evidence="5 9" id="KW-0812">Transmembrane</keyword>
<evidence type="ECO:0000256" key="1">
    <source>
        <dbReference type="ARBA" id="ARBA00004651"/>
    </source>
</evidence>
<accession>A0ABR5PVW7</accession>
<evidence type="ECO:0000256" key="8">
    <source>
        <dbReference type="ARBA" id="ARBA00023136"/>
    </source>
</evidence>
<dbReference type="InterPro" id="IPR000515">
    <property type="entry name" value="MetI-like"/>
</dbReference>
<protein>
    <submittedName>
        <fullName evidence="11">His Glu Gln Arg opine family amino acid ABC superfamily ATP binding cassette transporter</fullName>
    </submittedName>
</protein>
<feature type="domain" description="ABC transmembrane type-1" evidence="10">
    <location>
        <begin position="321"/>
        <end position="520"/>
    </location>
</feature>
<keyword evidence="12" id="KW-1185">Reference proteome</keyword>
<dbReference type="PROSITE" id="PS50928">
    <property type="entry name" value="ABC_TM1"/>
    <property type="match status" value="1"/>
</dbReference>
<dbReference type="Pfam" id="PF00497">
    <property type="entry name" value="SBP_bac_3"/>
    <property type="match status" value="1"/>
</dbReference>
<comment type="subcellular location">
    <subcellularLocation>
        <location evidence="1 9">Cell membrane</location>
        <topology evidence="1 9">Multi-pass membrane protein</topology>
    </subcellularLocation>
</comment>
<dbReference type="PANTHER" id="PTHR30614">
    <property type="entry name" value="MEMBRANE COMPONENT OF AMINO ACID ABC TRANSPORTER"/>
    <property type="match status" value="1"/>
</dbReference>
<evidence type="ECO:0000313" key="12">
    <source>
        <dbReference type="Proteomes" id="UP000051521"/>
    </source>
</evidence>
<keyword evidence="8 9" id="KW-0472">Membrane</keyword>
<dbReference type="Gene3D" id="3.40.190.10">
    <property type="entry name" value="Periplasmic binding protein-like II"/>
    <property type="match status" value="2"/>
</dbReference>
<gene>
    <name evidence="11" type="ORF">FC38_GL001835</name>
</gene>
<feature type="transmembrane region" description="Helical" evidence="9">
    <location>
        <begin position="502"/>
        <end position="523"/>
    </location>
</feature>
<evidence type="ECO:0000256" key="6">
    <source>
        <dbReference type="ARBA" id="ARBA00022970"/>
    </source>
</evidence>
<name>A0ABR5PVW7_9LACO</name>
<reference evidence="11 12" key="1">
    <citation type="journal article" date="2015" name="Genome Announc.">
        <title>Expanding the biotechnology potential of lactobacilli through comparative genomics of 213 strains and associated genera.</title>
        <authorList>
            <person name="Sun Z."/>
            <person name="Harris H.M."/>
            <person name="McCann A."/>
            <person name="Guo C."/>
            <person name="Argimon S."/>
            <person name="Zhang W."/>
            <person name="Yang X."/>
            <person name="Jeffery I.B."/>
            <person name="Cooney J.C."/>
            <person name="Kagawa T.F."/>
            <person name="Liu W."/>
            <person name="Song Y."/>
            <person name="Salvetti E."/>
            <person name="Wrobel A."/>
            <person name="Rasinkangas P."/>
            <person name="Parkhill J."/>
            <person name="Rea M.C."/>
            <person name="O'Sullivan O."/>
            <person name="Ritari J."/>
            <person name="Douillard F.P."/>
            <person name="Paul Ross R."/>
            <person name="Yang R."/>
            <person name="Briner A.E."/>
            <person name="Felis G.E."/>
            <person name="de Vos W.M."/>
            <person name="Barrangou R."/>
            <person name="Klaenhammer T.R."/>
            <person name="Caufield P.W."/>
            <person name="Cui Y."/>
            <person name="Zhang H."/>
            <person name="O'Toole P.W."/>
        </authorList>
    </citation>
    <scope>NUCLEOTIDE SEQUENCE [LARGE SCALE GENOMIC DNA]</scope>
    <source>
        <strain evidence="11 12">DSM 23908</strain>
    </source>
</reference>
<feature type="transmembrane region" description="Helical" evidence="9">
    <location>
        <begin position="475"/>
        <end position="496"/>
    </location>
</feature>
<evidence type="ECO:0000256" key="7">
    <source>
        <dbReference type="ARBA" id="ARBA00022989"/>
    </source>
</evidence>